<dbReference type="AlphaFoldDB" id="A0A381ZC05"/>
<evidence type="ECO:0000313" key="2">
    <source>
        <dbReference type="EMBL" id="SVA86750.1"/>
    </source>
</evidence>
<evidence type="ECO:0000259" key="1">
    <source>
        <dbReference type="Pfam" id="PF12728"/>
    </source>
</evidence>
<dbReference type="InterPro" id="IPR009061">
    <property type="entry name" value="DNA-bd_dom_put_sf"/>
</dbReference>
<feature type="domain" description="Helix-turn-helix" evidence="1">
    <location>
        <begin position="4"/>
        <end position="53"/>
    </location>
</feature>
<accession>A0A381ZC05</accession>
<gene>
    <name evidence="2" type="ORF">METZ01_LOCUS139604</name>
</gene>
<dbReference type="InterPro" id="IPR041657">
    <property type="entry name" value="HTH_17"/>
</dbReference>
<dbReference type="NCBIfam" id="TIGR01764">
    <property type="entry name" value="excise"/>
    <property type="match status" value="1"/>
</dbReference>
<dbReference type="SUPFAM" id="SSF46955">
    <property type="entry name" value="Putative DNA-binding domain"/>
    <property type="match status" value="1"/>
</dbReference>
<dbReference type="GO" id="GO:0003677">
    <property type="term" value="F:DNA binding"/>
    <property type="evidence" value="ECO:0007669"/>
    <property type="project" value="InterPro"/>
</dbReference>
<dbReference type="EMBL" id="UINC01020722">
    <property type="protein sequence ID" value="SVA86750.1"/>
    <property type="molecule type" value="Genomic_DNA"/>
</dbReference>
<dbReference type="InterPro" id="IPR010093">
    <property type="entry name" value="SinI_DNA-bd"/>
</dbReference>
<reference evidence="2" key="1">
    <citation type="submission" date="2018-05" db="EMBL/GenBank/DDBJ databases">
        <authorList>
            <person name="Lanie J.A."/>
            <person name="Ng W.-L."/>
            <person name="Kazmierczak K.M."/>
            <person name="Andrzejewski T.M."/>
            <person name="Davidsen T.M."/>
            <person name="Wayne K.J."/>
            <person name="Tettelin H."/>
            <person name="Glass J.I."/>
            <person name="Rusch D."/>
            <person name="Podicherti R."/>
            <person name="Tsui H.-C.T."/>
            <person name="Winkler M.E."/>
        </authorList>
    </citation>
    <scope>NUCLEOTIDE SEQUENCE</scope>
</reference>
<sequence length="57" mass="6776">METYLTITQVAEILNVNYRTVRDLIHVNKMRAIKIGRVYRISRAHLNQFIAKCERSK</sequence>
<proteinExistence type="predicted"/>
<name>A0A381ZC05_9ZZZZ</name>
<dbReference type="Pfam" id="PF12728">
    <property type="entry name" value="HTH_17"/>
    <property type="match status" value="1"/>
</dbReference>
<protein>
    <recommendedName>
        <fullName evidence="1">Helix-turn-helix domain-containing protein</fullName>
    </recommendedName>
</protein>
<organism evidence="2">
    <name type="scientific">marine metagenome</name>
    <dbReference type="NCBI Taxonomy" id="408172"/>
    <lineage>
        <taxon>unclassified sequences</taxon>
        <taxon>metagenomes</taxon>
        <taxon>ecological metagenomes</taxon>
    </lineage>
</organism>